<organism evidence="3 4">
    <name type="scientific">Paractinoplanes tereljensis</name>
    <dbReference type="NCBI Taxonomy" id="571912"/>
    <lineage>
        <taxon>Bacteria</taxon>
        <taxon>Bacillati</taxon>
        <taxon>Actinomycetota</taxon>
        <taxon>Actinomycetes</taxon>
        <taxon>Micromonosporales</taxon>
        <taxon>Micromonosporaceae</taxon>
        <taxon>Paractinoplanes</taxon>
    </lineage>
</organism>
<keyword evidence="2" id="KW-1133">Transmembrane helix</keyword>
<reference evidence="3" key="1">
    <citation type="submission" date="2021-01" db="EMBL/GenBank/DDBJ databases">
        <title>Whole genome shotgun sequence of Actinoplanes tereljensis NBRC 105297.</title>
        <authorList>
            <person name="Komaki H."/>
            <person name="Tamura T."/>
        </authorList>
    </citation>
    <scope>NUCLEOTIDE SEQUENCE</scope>
    <source>
        <strain evidence="3">NBRC 105297</strain>
    </source>
</reference>
<dbReference type="EMBL" id="BOMY01000034">
    <property type="protein sequence ID" value="GIF22649.1"/>
    <property type="molecule type" value="Genomic_DNA"/>
</dbReference>
<dbReference type="AlphaFoldDB" id="A0A919NRF4"/>
<dbReference type="Proteomes" id="UP000623608">
    <property type="component" value="Unassembled WGS sequence"/>
</dbReference>
<dbReference type="RefSeq" id="WP_203810272.1">
    <property type="nucleotide sequence ID" value="NZ_BOMY01000034.1"/>
</dbReference>
<proteinExistence type="predicted"/>
<feature type="region of interest" description="Disordered" evidence="1">
    <location>
        <begin position="64"/>
        <end position="87"/>
    </location>
</feature>
<evidence type="ECO:0000313" key="3">
    <source>
        <dbReference type="EMBL" id="GIF22649.1"/>
    </source>
</evidence>
<evidence type="ECO:0000256" key="2">
    <source>
        <dbReference type="SAM" id="Phobius"/>
    </source>
</evidence>
<sequence>MLPPWIAEVIGQSRVVGIAAMLVFLLGRLLSPLNLACWVALLGGERRSSRAFRLIALLREEHQVPEPDEEGQLESPPPAAHPPPTTP</sequence>
<evidence type="ECO:0000313" key="4">
    <source>
        <dbReference type="Proteomes" id="UP000623608"/>
    </source>
</evidence>
<feature type="transmembrane region" description="Helical" evidence="2">
    <location>
        <begin position="15"/>
        <end position="43"/>
    </location>
</feature>
<gene>
    <name evidence="3" type="ORF">Ate02nite_53790</name>
</gene>
<keyword evidence="4" id="KW-1185">Reference proteome</keyword>
<keyword evidence="2" id="KW-0812">Transmembrane</keyword>
<name>A0A919NRF4_9ACTN</name>
<comment type="caution">
    <text evidence="3">The sequence shown here is derived from an EMBL/GenBank/DDBJ whole genome shotgun (WGS) entry which is preliminary data.</text>
</comment>
<keyword evidence="2" id="KW-0472">Membrane</keyword>
<protein>
    <submittedName>
        <fullName evidence="3">Uncharacterized protein</fullName>
    </submittedName>
</protein>
<feature type="compositionally biased region" description="Pro residues" evidence="1">
    <location>
        <begin position="75"/>
        <end position="87"/>
    </location>
</feature>
<accession>A0A919NRF4</accession>
<evidence type="ECO:0000256" key="1">
    <source>
        <dbReference type="SAM" id="MobiDB-lite"/>
    </source>
</evidence>